<name>N1PQ71_DOTSN</name>
<dbReference type="HOGENOM" id="CLU_943410_0_0_1"/>
<accession>N1PQ71</accession>
<protein>
    <submittedName>
        <fullName evidence="1">Uncharacterized protein</fullName>
    </submittedName>
</protein>
<dbReference type="EMBL" id="KB446539">
    <property type="protein sequence ID" value="EME44525.1"/>
    <property type="molecule type" value="Genomic_DNA"/>
</dbReference>
<reference evidence="2" key="1">
    <citation type="journal article" date="2012" name="PLoS Genet.">
        <title>The genomes of the fungal plant pathogens Cladosporium fulvum and Dothistroma septosporum reveal adaptation to different hosts and lifestyles but also signatures of common ancestry.</title>
        <authorList>
            <person name="de Wit P.J.G.M."/>
            <person name="van der Burgt A."/>
            <person name="Oekmen B."/>
            <person name="Stergiopoulos I."/>
            <person name="Abd-Elsalam K.A."/>
            <person name="Aerts A.L."/>
            <person name="Bahkali A.H."/>
            <person name="Beenen H.G."/>
            <person name="Chettri P."/>
            <person name="Cox M.P."/>
            <person name="Datema E."/>
            <person name="de Vries R.P."/>
            <person name="Dhillon B."/>
            <person name="Ganley A.R."/>
            <person name="Griffiths S.A."/>
            <person name="Guo Y."/>
            <person name="Hamelin R.C."/>
            <person name="Henrissat B."/>
            <person name="Kabir M.S."/>
            <person name="Jashni M.K."/>
            <person name="Kema G."/>
            <person name="Klaubauf S."/>
            <person name="Lapidus A."/>
            <person name="Levasseur A."/>
            <person name="Lindquist E."/>
            <person name="Mehrabi R."/>
            <person name="Ohm R.A."/>
            <person name="Owen T.J."/>
            <person name="Salamov A."/>
            <person name="Schwelm A."/>
            <person name="Schijlen E."/>
            <person name="Sun H."/>
            <person name="van den Burg H.A."/>
            <person name="van Ham R.C.H.J."/>
            <person name="Zhang S."/>
            <person name="Goodwin S.B."/>
            <person name="Grigoriev I.V."/>
            <person name="Collemare J."/>
            <person name="Bradshaw R.E."/>
        </authorList>
    </citation>
    <scope>NUCLEOTIDE SEQUENCE [LARGE SCALE GENOMIC DNA]</scope>
    <source>
        <strain evidence="2">NZE10 / CBS 128990</strain>
    </source>
</reference>
<gene>
    <name evidence="1" type="ORF">DOTSEDRAFT_72106</name>
</gene>
<keyword evidence="2" id="KW-1185">Reference proteome</keyword>
<dbReference type="OrthoDB" id="10578486at2759"/>
<evidence type="ECO:0000313" key="2">
    <source>
        <dbReference type="Proteomes" id="UP000016933"/>
    </source>
</evidence>
<evidence type="ECO:0000313" key="1">
    <source>
        <dbReference type="EMBL" id="EME44525.1"/>
    </source>
</evidence>
<sequence>MQSADPTDALQNYDDYGILPRNARPGYPAFELLHLASEAQLRAYWTRYTNMCLYVEKNAIAAWARVLFLRAYAISEEEFFYNENLGLVDHKFRVFRSPHRIGPQLADWYDVIPDYDPDEVCKEMEPDLRDGSRFLGRPVRRHWNISMSPNVFKENTESYENALDEYWDYHDCGLIPKGTMKYIPFPERGLPGRAGDLVDEPMDFDDEQFLSHMTEGQERQWQSKLRSAEQLYLYEWAKALRAVEFDLTINEFEQHLSTGAIDAAWSGFINTRRRNLRSTAPVLRPTTAAQSPVQR</sequence>
<proteinExistence type="predicted"/>
<dbReference type="Proteomes" id="UP000016933">
    <property type="component" value="Unassembled WGS sequence"/>
</dbReference>
<organism evidence="1 2">
    <name type="scientific">Dothistroma septosporum (strain NZE10 / CBS 128990)</name>
    <name type="common">Red band needle blight fungus</name>
    <name type="synonym">Mycosphaerella pini</name>
    <dbReference type="NCBI Taxonomy" id="675120"/>
    <lineage>
        <taxon>Eukaryota</taxon>
        <taxon>Fungi</taxon>
        <taxon>Dikarya</taxon>
        <taxon>Ascomycota</taxon>
        <taxon>Pezizomycotina</taxon>
        <taxon>Dothideomycetes</taxon>
        <taxon>Dothideomycetidae</taxon>
        <taxon>Mycosphaerellales</taxon>
        <taxon>Mycosphaerellaceae</taxon>
        <taxon>Dothistroma</taxon>
    </lineage>
</organism>
<dbReference type="AlphaFoldDB" id="N1PQ71"/>
<reference evidence="1 2" key="2">
    <citation type="journal article" date="2012" name="PLoS Pathog.">
        <title>Diverse lifestyles and strategies of plant pathogenesis encoded in the genomes of eighteen Dothideomycetes fungi.</title>
        <authorList>
            <person name="Ohm R.A."/>
            <person name="Feau N."/>
            <person name="Henrissat B."/>
            <person name="Schoch C.L."/>
            <person name="Horwitz B.A."/>
            <person name="Barry K.W."/>
            <person name="Condon B.J."/>
            <person name="Copeland A.C."/>
            <person name="Dhillon B."/>
            <person name="Glaser F."/>
            <person name="Hesse C.N."/>
            <person name="Kosti I."/>
            <person name="LaButti K."/>
            <person name="Lindquist E.A."/>
            <person name="Lucas S."/>
            <person name="Salamov A.A."/>
            <person name="Bradshaw R.E."/>
            <person name="Ciuffetti L."/>
            <person name="Hamelin R.C."/>
            <person name="Kema G.H.J."/>
            <person name="Lawrence C."/>
            <person name="Scott J.A."/>
            <person name="Spatafora J.W."/>
            <person name="Turgeon B.G."/>
            <person name="de Wit P.J.G.M."/>
            <person name="Zhong S."/>
            <person name="Goodwin S.B."/>
            <person name="Grigoriev I.V."/>
        </authorList>
    </citation>
    <scope>NUCLEOTIDE SEQUENCE [LARGE SCALE GENOMIC DNA]</scope>
    <source>
        <strain evidence="2">NZE10 / CBS 128990</strain>
    </source>
</reference>